<dbReference type="Pfam" id="PF06629">
    <property type="entry name" value="MipA"/>
    <property type="match status" value="1"/>
</dbReference>
<evidence type="ECO:0000256" key="2">
    <source>
        <dbReference type="ARBA" id="ARBA00005722"/>
    </source>
</evidence>
<dbReference type="PANTHER" id="PTHR38776">
    <property type="entry name" value="MLTA-INTERACTING PROTEIN-RELATED"/>
    <property type="match status" value="1"/>
</dbReference>
<organism evidence="7 8">
    <name type="scientific">Pollutimonas bauzanensis</name>
    <dbReference type="NCBI Taxonomy" id="658167"/>
    <lineage>
        <taxon>Bacteria</taxon>
        <taxon>Pseudomonadati</taxon>
        <taxon>Pseudomonadota</taxon>
        <taxon>Betaproteobacteria</taxon>
        <taxon>Burkholderiales</taxon>
        <taxon>Alcaligenaceae</taxon>
        <taxon>Pollutimonas</taxon>
    </lineage>
</organism>
<sequence length="266" mass="29223">MSRFSKLSKIPTPSKAGLITAIALCASWASVSAQTQTSAEPDKSSWGLGVGVVAIKKPYRDIDTKTLGLPVVSYENKWISASIPTFDVKLYSGNSLSFRLRARYAGGDGYEADDSPVLAGMEERKASLWAGAAVIWKTDFANFTGEVLADTMGKSKGKRARLQVDRRFAAGRFGFTPRLAAEWIDDKYVDYYYGVRQSEATATRTFYEGKSTTNILAGVRVDYTPAKHHTLYLDLAASRFGSTVKDSPLVDKPNQTSIGLSYVYRY</sequence>
<keyword evidence="3 6" id="KW-0732">Signal</keyword>
<dbReference type="GO" id="GO:0009279">
    <property type="term" value="C:cell outer membrane"/>
    <property type="evidence" value="ECO:0007669"/>
    <property type="project" value="UniProtKB-SubCell"/>
</dbReference>
<feature type="chain" id="PRO_5012748184" evidence="6">
    <location>
        <begin position="34"/>
        <end position="266"/>
    </location>
</feature>
<dbReference type="GO" id="GO:0009252">
    <property type="term" value="P:peptidoglycan biosynthetic process"/>
    <property type="evidence" value="ECO:0007669"/>
    <property type="project" value="TreeGrafter"/>
</dbReference>
<dbReference type="OrthoDB" id="8562138at2"/>
<evidence type="ECO:0000313" key="7">
    <source>
        <dbReference type="EMBL" id="SHH96135.1"/>
    </source>
</evidence>
<evidence type="ECO:0000313" key="8">
    <source>
        <dbReference type="Proteomes" id="UP000184226"/>
    </source>
</evidence>
<name>A0A1M5X8H8_9BURK</name>
<dbReference type="EMBL" id="FQXE01000006">
    <property type="protein sequence ID" value="SHH96135.1"/>
    <property type="molecule type" value="Genomic_DNA"/>
</dbReference>
<protein>
    <submittedName>
        <fullName evidence="7">MltA-interacting protein MipA</fullName>
    </submittedName>
</protein>
<evidence type="ECO:0000256" key="3">
    <source>
        <dbReference type="ARBA" id="ARBA00022729"/>
    </source>
</evidence>
<gene>
    <name evidence="7" type="ORF">SAMN04488135_106225</name>
</gene>
<proteinExistence type="inferred from homology"/>
<evidence type="ECO:0000256" key="4">
    <source>
        <dbReference type="ARBA" id="ARBA00023136"/>
    </source>
</evidence>
<dbReference type="AlphaFoldDB" id="A0A1M5X8H8"/>
<evidence type="ECO:0000256" key="6">
    <source>
        <dbReference type="SAM" id="SignalP"/>
    </source>
</evidence>
<evidence type="ECO:0000256" key="1">
    <source>
        <dbReference type="ARBA" id="ARBA00004442"/>
    </source>
</evidence>
<evidence type="ECO:0000256" key="5">
    <source>
        <dbReference type="ARBA" id="ARBA00023237"/>
    </source>
</evidence>
<comment type="subcellular location">
    <subcellularLocation>
        <location evidence="1">Cell outer membrane</location>
    </subcellularLocation>
</comment>
<keyword evidence="5" id="KW-0998">Cell outer membrane</keyword>
<dbReference type="RefSeq" id="WP_073103729.1">
    <property type="nucleotide sequence ID" value="NZ_FQXE01000006.1"/>
</dbReference>
<dbReference type="STRING" id="658167.SAMN04488135_106225"/>
<dbReference type="Proteomes" id="UP000184226">
    <property type="component" value="Unassembled WGS sequence"/>
</dbReference>
<keyword evidence="8" id="KW-1185">Reference proteome</keyword>
<dbReference type="PANTHER" id="PTHR38776:SF1">
    <property type="entry name" value="MLTA-INTERACTING PROTEIN-RELATED"/>
    <property type="match status" value="1"/>
</dbReference>
<dbReference type="InterPro" id="IPR010583">
    <property type="entry name" value="MipA"/>
</dbReference>
<reference evidence="7 8" key="1">
    <citation type="submission" date="2016-11" db="EMBL/GenBank/DDBJ databases">
        <authorList>
            <person name="Jaros S."/>
            <person name="Januszkiewicz K."/>
            <person name="Wedrychowicz H."/>
        </authorList>
    </citation>
    <scope>NUCLEOTIDE SEQUENCE [LARGE SCALE GENOMIC DNA]</scope>
    <source>
        <strain evidence="7 8">CGMCC 1.10190</strain>
    </source>
</reference>
<accession>A0A1M5X8H8</accession>
<comment type="similarity">
    <text evidence="2">Belongs to the MipA/OmpV family.</text>
</comment>
<feature type="signal peptide" evidence="6">
    <location>
        <begin position="1"/>
        <end position="33"/>
    </location>
</feature>
<keyword evidence="4" id="KW-0472">Membrane</keyword>